<evidence type="ECO:0000259" key="9">
    <source>
        <dbReference type="SMART" id="SM00651"/>
    </source>
</evidence>
<comment type="subcellular location">
    <subcellularLocation>
        <location evidence="1">Nucleus</location>
    </subcellularLocation>
</comment>
<dbReference type="GO" id="GO:0071011">
    <property type="term" value="C:precatalytic spliceosome"/>
    <property type="evidence" value="ECO:0007669"/>
    <property type="project" value="TreeGrafter"/>
</dbReference>
<evidence type="ECO:0000256" key="2">
    <source>
        <dbReference type="ARBA" id="ARBA00006850"/>
    </source>
</evidence>
<keyword evidence="6" id="KW-0508">mRNA splicing</keyword>
<dbReference type="AlphaFoldDB" id="A0A4Q9M420"/>
<dbReference type="EMBL" id="PITK01000065">
    <property type="protein sequence ID" value="TBU20482.1"/>
    <property type="molecule type" value="Genomic_DNA"/>
</dbReference>
<dbReference type="SUPFAM" id="SSF50182">
    <property type="entry name" value="Sm-like ribonucleoproteins"/>
    <property type="match status" value="1"/>
</dbReference>
<evidence type="ECO:0000313" key="12">
    <source>
        <dbReference type="Proteomes" id="UP000292282"/>
    </source>
</evidence>
<dbReference type="GO" id="GO:0046540">
    <property type="term" value="C:U4/U6 x U5 tri-snRNP complex"/>
    <property type="evidence" value="ECO:0007669"/>
    <property type="project" value="TreeGrafter"/>
</dbReference>
<evidence type="ECO:0000256" key="6">
    <source>
        <dbReference type="ARBA" id="ARBA00023187"/>
    </source>
</evidence>
<protein>
    <submittedName>
        <fullName evidence="11">Putative U6 snRNA-associated Sm-like protein</fullName>
    </submittedName>
</protein>
<dbReference type="GO" id="GO:0003723">
    <property type="term" value="F:RNA binding"/>
    <property type="evidence" value="ECO:0007669"/>
    <property type="project" value="UniProtKB-KW"/>
</dbReference>
<dbReference type="InterPro" id="IPR016654">
    <property type="entry name" value="U6_snRNA_Lsm2"/>
</dbReference>
<dbReference type="PANTHER" id="PTHR13829">
    <property type="entry name" value="SNRNP CORE PROTEIN FAMILY MEMBER"/>
    <property type="match status" value="1"/>
</dbReference>
<comment type="similarity">
    <text evidence="2">Belongs to the snRNP Sm proteins family.</text>
</comment>
<keyword evidence="8" id="KW-0687">Ribonucleoprotein</keyword>
<evidence type="ECO:0000256" key="8">
    <source>
        <dbReference type="ARBA" id="ARBA00023274"/>
    </source>
</evidence>
<keyword evidence="7" id="KW-0539">Nucleus</keyword>
<dbReference type="OrthoDB" id="10256176at2759"/>
<dbReference type="Proteomes" id="UP000292282">
    <property type="component" value="Unassembled WGS sequence"/>
</dbReference>
<organism evidence="11 12">
    <name type="scientific">Hamiltosporidium tvaerminnensis</name>
    <dbReference type="NCBI Taxonomy" id="1176355"/>
    <lineage>
        <taxon>Eukaryota</taxon>
        <taxon>Fungi</taxon>
        <taxon>Fungi incertae sedis</taxon>
        <taxon>Microsporidia</taxon>
        <taxon>Dubosqiidae</taxon>
        <taxon>Hamiltosporidium</taxon>
    </lineage>
</organism>
<name>A0A4Q9M420_9MICR</name>
<evidence type="ECO:0000256" key="5">
    <source>
        <dbReference type="ARBA" id="ARBA00022884"/>
    </source>
</evidence>
<evidence type="ECO:0000256" key="3">
    <source>
        <dbReference type="ARBA" id="ARBA00022664"/>
    </source>
</evidence>
<dbReference type="GO" id="GO:0005688">
    <property type="term" value="C:U6 snRNP"/>
    <property type="evidence" value="ECO:0007669"/>
    <property type="project" value="TreeGrafter"/>
</dbReference>
<gene>
    <name evidence="11" type="ORF">CWI38_0065p0140</name>
    <name evidence="10" type="ORF">CWI38_1318p0020</name>
</gene>
<dbReference type="GO" id="GO:0071013">
    <property type="term" value="C:catalytic step 2 spliceosome"/>
    <property type="evidence" value="ECO:0007669"/>
    <property type="project" value="TreeGrafter"/>
</dbReference>
<feature type="domain" description="Sm" evidence="9">
    <location>
        <begin position="5"/>
        <end position="70"/>
    </location>
</feature>
<dbReference type="STRING" id="1176355.A0A4Q9M420"/>
<dbReference type="EMBL" id="PITK01001318">
    <property type="protein sequence ID" value="TBU11217.1"/>
    <property type="molecule type" value="Genomic_DNA"/>
</dbReference>
<dbReference type="InterPro" id="IPR001163">
    <property type="entry name" value="Sm_dom_euk/arc"/>
</dbReference>
<keyword evidence="5" id="KW-0694">RNA-binding</keyword>
<evidence type="ECO:0000256" key="4">
    <source>
        <dbReference type="ARBA" id="ARBA00022728"/>
    </source>
</evidence>
<evidence type="ECO:0000256" key="1">
    <source>
        <dbReference type="ARBA" id="ARBA00004123"/>
    </source>
</evidence>
<dbReference type="Gene3D" id="2.30.30.100">
    <property type="match status" value="1"/>
</dbReference>
<dbReference type="VEuPathDB" id="MicrosporidiaDB:CWI38_0065p0140"/>
<dbReference type="GO" id="GO:1990726">
    <property type="term" value="C:Lsm1-7-Pat1 complex"/>
    <property type="evidence" value="ECO:0007669"/>
    <property type="project" value="TreeGrafter"/>
</dbReference>
<comment type="caution">
    <text evidence="11">The sequence shown here is derived from an EMBL/GenBank/DDBJ whole genome shotgun (WGS) entry which is preliminary data.</text>
</comment>
<evidence type="ECO:0000256" key="7">
    <source>
        <dbReference type="ARBA" id="ARBA00023242"/>
    </source>
</evidence>
<dbReference type="GO" id="GO:0000932">
    <property type="term" value="C:P-body"/>
    <property type="evidence" value="ECO:0007669"/>
    <property type="project" value="TreeGrafter"/>
</dbReference>
<proteinExistence type="inferred from homology"/>
<accession>A0A4Q9M420</accession>
<dbReference type="InterPro" id="IPR010920">
    <property type="entry name" value="LSM_dom_sf"/>
</dbReference>
<evidence type="ECO:0000313" key="11">
    <source>
        <dbReference type="EMBL" id="TBU20482.1"/>
    </source>
</evidence>
<keyword evidence="4" id="KW-0747">Spliceosome</keyword>
<dbReference type="VEuPathDB" id="MicrosporidiaDB:CWI38_1318p0020"/>
<keyword evidence="3" id="KW-0507">mRNA processing</keyword>
<keyword evidence="12" id="KW-1185">Reference proteome</keyword>
<dbReference type="Pfam" id="PF01423">
    <property type="entry name" value="LSM"/>
    <property type="match status" value="1"/>
</dbReference>
<dbReference type="PANTHER" id="PTHR13829:SF2">
    <property type="entry name" value="U6 SNRNA-ASSOCIATED SM-LIKE PROTEIN LSM2"/>
    <property type="match status" value="1"/>
</dbReference>
<dbReference type="GO" id="GO:0000398">
    <property type="term" value="P:mRNA splicing, via spliceosome"/>
    <property type="evidence" value="ECO:0007669"/>
    <property type="project" value="TreeGrafter"/>
</dbReference>
<dbReference type="SMART" id="SM00651">
    <property type="entry name" value="Sm"/>
    <property type="match status" value="1"/>
</dbReference>
<evidence type="ECO:0000313" key="10">
    <source>
        <dbReference type="EMBL" id="TBU11217.1"/>
    </source>
</evidence>
<reference evidence="11 12" key="1">
    <citation type="submission" date="2017-12" db="EMBL/GenBank/DDBJ databases">
        <authorList>
            <person name="Pombert J.-F."/>
            <person name="Haag K.L."/>
            <person name="Ebert D."/>
        </authorList>
    </citation>
    <scope>NUCLEOTIDE SEQUENCE [LARGE SCALE GENOMIC DNA]</scope>
    <source>
        <strain evidence="11">IL-G-3</strain>
    </source>
</reference>
<sequence length="101" mass="11894">MMFYMYFKSFVNKNVEVVLKNEIKIYGVLLSVDSYLNCKIKIDKIENADIGISNLIICYIRGSNIKFLWLKNDLERMKGLMDASRYRVTMCNKSTNKCEEE</sequence>